<gene>
    <name evidence="4" type="ORF">SAMN04488541_100510</name>
</gene>
<keyword evidence="2" id="KW-0560">Oxidoreductase</keyword>
<sequence length="231" mass="25703">MIVVTGGTKGIGKAIVEKFASQGINVATCSRTKSQLIALHSEIETKYNVNLHYLEVDMSERRDIDMFVNYLRSFDEPIDAIINNTGFYIAGQLHTEDEGILESMMRTNVYSAYHLTRGLVESMIERQQGHIFNVCSVASIKIFPNGGSYSVSKFALYGMTKLFREELKEYGIKVTAVLPGATLTSSWDENQVSPERLVKPEDVAEAIFTAYAMSASSVVEEIIIRPQLGDL</sequence>
<dbReference type="PRINTS" id="PR00081">
    <property type="entry name" value="GDHRDH"/>
</dbReference>
<proteinExistence type="inferred from homology"/>
<dbReference type="PROSITE" id="PS00061">
    <property type="entry name" value="ADH_SHORT"/>
    <property type="match status" value="1"/>
</dbReference>
<dbReference type="Pfam" id="PF00106">
    <property type="entry name" value="adh_short"/>
    <property type="match status" value="1"/>
</dbReference>
<dbReference type="Gene3D" id="3.40.50.720">
    <property type="entry name" value="NAD(P)-binding Rossmann-like Domain"/>
    <property type="match status" value="1"/>
</dbReference>
<organism evidence="4 5">
    <name type="scientific">Thermoflexibacter ruber</name>
    <dbReference type="NCBI Taxonomy" id="1003"/>
    <lineage>
        <taxon>Bacteria</taxon>
        <taxon>Pseudomonadati</taxon>
        <taxon>Bacteroidota</taxon>
        <taxon>Cytophagia</taxon>
        <taxon>Cytophagales</taxon>
        <taxon>Thermoflexibacteraceae</taxon>
        <taxon>Thermoflexibacter</taxon>
    </lineage>
</organism>
<dbReference type="GO" id="GO:0016491">
    <property type="term" value="F:oxidoreductase activity"/>
    <property type="evidence" value="ECO:0007669"/>
    <property type="project" value="UniProtKB-KW"/>
</dbReference>
<evidence type="ECO:0000313" key="5">
    <source>
        <dbReference type="Proteomes" id="UP000199513"/>
    </source>
</evidence>
<dbReference type="PANTHER" id="PTHR42901:SF1">
    <property type="entry name" value="ALCOHOL DEHYDROGENASE"/>
    <property type="match status" value="1"/>
</dbReference>
<evidence type="ECO:0000256" key="2">
    <source>
        <dbReference type="ARBA" id="ARBA00023002"/>
    </source>
</evidence>
<keyword evidence="5" id="KW-1185">Reference proteome</keyword>
<protein>
    <submittedName>
        <fullName evidence="4">Short-chain dehydrogenase</fullName>
    </submittedName>
</protein>
<evidence type="ECO:0000313" key="4">
    <source>
        <dbReference type="EMBL" id="SFE67444.1"/>
    </source>
</evidence>
<comment type="similarity">
    <text evidence="1 3">Belongs to the short-chain dehydrogenases/reductases (SDR) family.</text>
</comment>
<dbReference type="STRING" id="1003.SAMN04488541_100510"/>
<dbReference type="EMBL" id="FONY01000005">
    <property type="protein sequence ID" value="SFE67444.1"/>
    <property type="molecule type" value="Genomic_DNA"/>
</dbReference>
<dbReference type="RefSeq" id="WP_091540309.1">
    <property type="nucleotide sequence ID" value="NZ_FONY01000005.1"/>
</dbReference>
<evidence type="ECO:0000256" key="3">
    <source>
        <dbReference type="RuleBase" id="RU000363"/>
    </source>
</evidence>
<dbReference type="InterPro" id="IPR020904">
    <property type="entry name" value="Sc_DH/Rdtase_CS"/>
</dbReference>
<name>A0A1I2CGR0_9BACT</name>
<dbReference type="InterPro" id="IPR002347">
    <property type="entry name" value="SDR_fam"/>
</dbReference>
<dbReference type="CDD" id="cd05233">
    <property type="entry name" value="SDR_c"/>
    <property type="match status" value="1"/>
</dbReference>
<dbReference type="Proteomes" id="UP000199513">
    <property type="component" value="Unassembled WGS sequence"/>
</dbReference>
<dbReference type="InterPro" id="IPR036291">
    <property type="entry name" value="NAD(P)-bd_dom_sf"/>
</dbReference>
<dbReference type="PANTHER" id="PTHR42901">
    <property type="entry name" value="ALCOHOL DEHYDROGENASE"/>
    <property type="match status" value="1"/>
</dbReference>
<dbReference type="AlphaFoldDB" id="A0A1I2CGR0"/>
<dbReference type="SUPFAM" id="SSF51735">
    <property type="entry name" value="NAD(P)-binding Rossmann-fold domains"/>
    <property type="match status" value="1"/>
</dbReference>
<dbReference type="PRINTS" id="PR00080">
    <property type="entry name" value="SDRFAMILY"/>
</dbReference>
<dbReference type="OrthoDB" id="9810734at2"/>
<evidence type="ECO:0000256" key="1">
    <source>
        <dbReference type="ARBA" id="ARBA00006484"/>
    </source>
</evidence>
<reference evidence="5" key="1">
    <citation type="submission" date="2016-10" db="EMBL/GenBank/DDBJ databases">
        <authorList>
            <person name="Varghese N."/>
            <person name="Submissions S."/>
        </authorList>
    </citation>
    <scope>NUCLEOTIDE SEQUENCE [LARGE SCALE GENOMIC DNA]</scope>
    <source>
        <strain>GEY</strain>
        <strain evidence="5">DSM 9560</strain>
    </source>
</reference>
<accession>A0A1I2CGR0</accession>